<dbReference type="Proteomes" id="UP000199595">
    <property type="component" value="Unassembled WGS sequence"/>
</dbReference>
<dbReference type="GO" id="GO:0006450">
    <property type="term" value="P:regulation of translational fidelity"/>
    <property type="evidence" value="ECO:0007669"/>
    <property type="project" value="InterPro"/>
</dbReference>
<dbReference type="EMBL" id="FNNJ01000005">
    <property type="protein sequence ID" value="SDX37057.1"/>
    <property type="molecule type" value="Genomic_DNA"/>
</dbReference>
<gene>
    <name evidence="1" type="ORF">SAMN05444411_10524</name>
</gene>
<evidence type="ECO:0000313" key="1">
    <source>
        <dbReference type="EMBL" id="SDX37057.1"/>
    </source>
</evidence>
<organism evidence="1 2">
    <name type="scientific">Lutibacter oricola</name>
    <dbReference type="NCBI Taxonomy" id="762486"/>
    <lineage>
        <taxon>Bacteria</taxon>
        <taxon>Pseudomonadati</taxon>
        <taxon>Bacteroidota</taxon>
        <taxon>Flavobacteriia</taxon>
        <taxon>Flavobacteriales</taxon>
        <taxon>Flavobacteriaceae</taxon>
        <taxon>Lutibacter</taxon>
    </lineage>
</organism>
<dbReference type="STRING" id="762486.SAMN05444411_10524"/>
<accession>A0A1H3B532</accession>
<sequence>MSKIMTVDILSSIKGAQPSEAVNKLFEVIKNANPTNNNSLNNFNNNCVSINNLREDVVIESSAIEKQLIIENFPSKKNGYLVVAKVIED</sequence>
<reference evidence="2" key="1">
    <citation type="submission" date="2016-10" db="EMBL/GenBank/DDBJ databases">
        <authorList>
            <person name="Varghese N."/>
            <person name="Submissions S."/>
        </authorList>
    </citation>
    <scope>NUCLEOTIDE SEQUENCE [LARGE SCALE GENOMIC DNA]</scope>
    <source>
        <strain evidence="2">DSM 24956</strain>
    </source>
</reference>
<keyword evidence="2" id="KW-1185">Reference proteome</keyword>
<dbReference type="AlphaFoldDB" id="A0A1H3B532"/>
<dbReference type="InterPro" id="IPR003837">
    <property type="entry name" value="GatC"/>
</dbReference>
<protein>
    <recommendedName>
        <fullName evidence="3">Aspartyl/glutamyl-tRNA(Asn/Gln) amidotransferase subunit C</fullName>
    </recommendedName>
</protein>
<dbReference type="Pfam" id="PF02686">
    <property type="entry name" value="GatC"/>
    <property type="match status" value="1"/>
</dbReference>
<proteinExistence type="predicted"/>
<evidence type="ECO:0000313" key="2">
    <source>
        <dbReference type="Proteomes" id="UP000199595"/>
    </source>
</evidence>
<evidence type="ECO:0008006" key="3">
    <source>
        <dbReference type="Google" id="ProtNLM"/>
    </source>
</evidence>
<name>A0A1H3B532_9FLAO</name>